<keyword evidence="2" id="KW-1185">Reference proteome</keyword>
<feature type="compositionally biased region" description="Basic residues" evidence="1">
    <location>
        <begin position="1"/>
        <end position="14"/>
    </location>
</feature>
<sequence>LNSKNLKKKPKKCRGPPTDAAQSKYPDEYCNETLAIMLQMAAKPKMKNPIPCRARILIRII</sequence>
<accession>A0A915K055</accession>
<dbReference type="WBParaSite" id="nRc.2.0.1.t32047-RA">
    <property type="protein sequence ID" value="nRc.2.0.1.t32047-RA"/>
    <property type="gene ID" value="nRc.2.0.1.g32047"/>
</dbReference>
<reference evidence="3" key="1">
    <citation type="submission" date="2022-11" db="UniProtKB">
        <authorList>
            <consortium name="WormBaseParasite"/>
        </authorList>
    </citation>
    <scope>IDENTIFICATION</scope>
</reference>
<evidence type="ECO:0000313" key="2">
    <source>
        <dbReference type="Proteomes" id="UP000887565"/>
    </source>
</evidence>
<dbReference type="AlphaFoldDB" id="A0A915K055"/>
<feature type="region of interest" description="Disordered" evidence="1">
    <location>
        <begin position="1"/>
        <end position="23"/>
    </location>
</feature>
<organism evidence="2 3">
    <name type="scientific">Romanomermis culicivorax</name>
    <name type="common">Nematode worm</name>
    <dbReference type="NCBI Taxonomy" id="13658"/>
    <lineage>
        <taxon>Eukaryota</taxon>
        <taxon>Metazoa</taxon>
        <taxon>Ecdysozoa</taxon>
        <taxon>Nematoda</taxon>
        <taxon>Enoplea</taxon>
        <taxon>Dorylaimia</taxon>
        <taxon>Mermithida</taxon>
        <taxon>Mermithoidea</taxon>
        <taxon>Mermithidae</taxon>
        <taxon>Romanomermis</taxon>
    </lineage>
</organism>
<evidence type="ECO:0000313" key="3">
    <source>
        <dbReference type="WBParaSite" id="nRc.2.0.1.t32047-RA"/>
    </source>
</evidence>
<dbReference type="Proteomes" id="UP000887565">
    <property type="component" value="Unplaced"/>
</dbReference>
<evidence type="ECO:0000256" key="1">
    <source>
        <dbReference type="SAM" id="MobiDB-lite"/>
    </source>
</evidence>
<name>A0A915K055_ROMCU</name>
<proteinExistence type="predicted"/>
<protein>
    <submittedName>
        <fullName evidence="3">Uncharacterized protein</fullName>
    </submittedName>
</protein>